<proteinExistence type="predicted"/>
<sequence length="112" mass="12402">MLLFSKSRAGFYRWTCSIVFRRGVLSKRYGKRIGTLLSIIFNHPMDRSGYEGLLERVDMYLDPFPSPTATGTAPVSIFSSLAGFPAASLAACPKRKSIGEAVGRLPFRPLRT</sequence>
<dbReference type="EMBL" id="UINC01010222">
    <property type="protein sequence ID" value="SVA45555.1"/>
    <property type="molecule type" value="Genomic_DNA"/>
</dbReference>
<name>A0A381VZ54_9ZZZZ</name>
<reference evidence="1" key="1">
    <citation type="submission" date="2018-05" db="EMBL/GenBank/DDBJ databases">
        <authorList>
            <person name="Lanie J.A."/>
            <person name="Ng W.-L."/>
            <person name="Kazmierczak K.M."/>
            <person name="Andrzejewski T.M."/>
            <person name="Davidsen T.M."/>
            <person name="Wayne K.J."/>
            <person name="Tettelin H."/>
            <person name="Glass J.I."/>
            <person name="Rusch D."/>
            <person name="Podicherti R."/>
            <person name="Tsui H.-C.T."/>
            <person name="Winkler M.E."/>
        </authorList>
    </citation>
    <scope>NUCLEOTIDE SEQUENCE</scope>
</reference>
<accession>A0A381VZ54</accession>
<evidence type="ECO:0000313" key="1">
    <source>
        <dbReference type="EMBL" id="SVA45555.1"/>
    </source>
</evidence>
<protein>
    <submittedName>
        <fullName evidence="1">Uncharacterized protein</fullName>
    </submittedName>
</protein>
<dbReference type="AlphaFoldDB" id="A0A381VZ54"/>
<organism evidence="1">
    <name type="scientific">marine metagenome</name>
    <dbReference type="NCBI Taxonomy" id="408172"/>
    <lineage>
        <taxon>unclassified sequences</taxon>
        <taxon>metagenomes</taxon>
        <taxon>ecological metagenomes</taxon>
    </lineage>
</organism>
<gene>
    <name evidence="1" type="ORF">METZ01_LOCUS98409</name>
</gene>